<evidence type="ECO:0000256" key="1">
    <source>
        <dbReference type="ARBA" id="ARBA00022741"/>
    </source>
</evidence>
<sequence length="245" mass="26749">MDEVTINSSPVFAPMGDSALMVVAGNNISVEVNEKVHKMISLIKGQDWPGIKEIVPTYSSFVIHFDPLIFSFDGLTECVAGLWDCNETSAQIKTKTVLIPTLYGSDYGLDLESVSKLTNLSVEEVISIHSETEYLVYALGFSPGFPYLGGLDPRIHCPRLETPRISVPKGSVAIADAQTGVYPVSSPGGWRLIGQTPVTMFDPNRSHPSIVTPGDYIRFVPIDSKAEFEEIFEMSANGGYEVQVQ</sequence>
<dbReference type="AlphaFoldDB" id="A0A381MZN6"/>
<dbReference type="GO" id="GO:0005524">
    <property type="term" value="F:ATP binding"/>
    <property type="evidence" value="ECO:0007669"/>
    <property type="project" value="UniProtKB-KW"/>
</dbReference>
<dbReference type="InterPro" id="IPR003833">
    <property type="entry name" value="CT_C_D"/>
</dbReference>
<dbReference type="SUPFAM" id="SSF50891">
    <property type="entry name" value="Cyclophilin-like"/>
    <property type="match status" value="1"/>
</dbReference>
<dbReference type="Gene3D" id="2.40.100.10">
    <property type="entry name" value="Cyclophilin-like"/>
    <property type="match status" value="1"/>
</dbReference>
<evidence type="ECO:0000256" key="2">
    <source>
        <dbReference type="ARBA" id="ARBA00022801"/>
    </source>
</evidence>
<dbReference type="Gene3D" id="3.30.1360.40">
    <property type="match status" value="1"/>
</dbReference>
<keyword evidence="2" id="KW-0378">Hydrolase</keyword>
<dbReference type="SUPFAM" id="SSF160467">
    <property type="entry name" value="PH0987 N-terminal domain-like"/>
    <property type="match status" value="1"/>
</dbReference>
<proteinExistence type="predicted"/>
<name>A0A381MZN6_9ZZZZ</name>
<dbReference type="PANTHER" id="PTHR34698:SF2">
    <property type="entry name" value="5-OXOPROLINASE SUBUNIT B"/>
    <property type="match status" value="1"/>
</dbReference>
<keyword evidence="3" id="KW-0067">ATP-binding</keyword>
<evidence type="ECO:0000313" key="5">
    <source>
        <dbReference type="EMBL" id="SUZ47244.1"/>
    </source>
</evidence>
<reference evidence="5" key="1">
    <citation type="submission" date="2018-05" db="EMBL/GenBank/DDBJ databases">
        <authorList>
            <person name="Lanie J.A."/>
            <person name="Ng W.-L."/>
            <person name="Kazmierczak K.M."/>
            <person name="Andrzejewski T.M."/>
            <person name="Davidsen T.M."/>
            <person name="Wayne K.J."/>
            <person name="Tettelin H."/>
            <person name="Glass J.I."/>
            <person name="Rusch D."/>
            <person name="Podicherti R."/>
            <person name="Tsui H.-C.T."/>
            <person name="Winkler M.E."/>
        </authorList>
    </citation>
    <scope>NUCLEOTIDE SEQUENCE</scope>
</reference>
<protein>
    <recommendedName>
        <fullName evidence="4">Carboxyltransferase domain-containing protein</fullName>
    </recommendedName>
</protein>
<feature type="domain" description="Carboxyltransferase" evidence="4">
    <location>
        <begin position="10"/>
        <end position="211"/>
    </location>
</feature>
<dbReference type="InterPro" id="IPR029000">
    <property type="entry name" value="Cyclophilin-like_dom_sf"/>
</dbReference>
<dbReference type="GO" id="GO:0016787">
    <property type="term" value="F:hydrolase activity"/>
    <property type="evidence" value="ECO:0007669"/>
    <property type="project" value="UniProtKB-KW"/>
</dbReference>
<dbReference type="SMART" id="SM00796">
    <property type="entry name" value="AHS1"/>
    <property type="match status" value="1"/>
</dbReference>
<dbReference type="InterPro" id="IPR010016">
    <property type="entry name" value="PxpB"/>
</dbReference>
<evidence type="ECO:0000259" key="4">
    <source>
        <dbReference type="SMART" id="SM00796"/>
    </source>
</evidence>
<dbReference type="Pfam" id="PF02682">
    <property type="entry name" value="CT_C_D"/>
    <property type="match status" value="1"/>
</dbReference>
<dbReference type="PANTHER" id="PTHR34698">
    <property type="entry name" value="5-OXOPROLINASE SUBUNIT B"/>
    <property type="match status" value="1"/>
</dbReference>
<evidence type="ECO:0000256" key="3">
    <source>
        <dbReference type="ARBA" id="ARBA00022840"/>
    </source>
</evidence>
<keyword evidence="1" id="KW-0547">Nucleotide-binding</keyword>
<gene>
    <name evidence="5" type="ORF">METZ01_LOCUS98</name>
</gene>
<accession>A0A381MZN6</accession>
<organism evidence="5">
    <name type="scientific">marine metagenome</name>
    <dbReference type="NCBI Taxonomy" id="408172"/>
    <lineage>
        <taxon>unclassified sequences</taxon>
        <taxon>metagenomes</taxon>
        <taxon>ecological metagenomes</taxon>
    </lineage>
</organism>
<dbReference type="EMBL" id="UINC01000006">
    <property type="protein sequence ID" value="SUZ47244.1"/>
    <property type="molecule type" value="Genomic_DNA"/>
</dbReference>
<dbReference type="NCBIfam" id="TIGR00370">
    <property type="entry name" value="5-oxoprolinase subunit PxpB"/>
    <property type="match status" value="1"/>
</dbReference>